<feature type="domain" description="B30.2/SPRY" evidence="2">
    <location>
        <begin position="70"/>
        <end position="269"/>
    </location>
</feature>
<dbReference type="Pfam" id="PF00622">
    <property type="entry name" value="SPRY"/>
    <property type="match status" value="1"/>
</dbReference>
<dbReference type="Gene3D" id="2.60.120.920">
    <property type="match status" value="1"/>
</dbReference>
<dbReference type="SMART" id="SM00449">
    <property type="entry name" value="SPRY"/>
    <property type="match status" value="1"/>
</dbReference>
<dbReference type="InterPro" id="IPR043136">
    <property type="entry name" value="B30.2/SPRY_sf"/>
</dbReference>
<dbReference type="PANTHER" id="PTHR12245">
    <property type="entry name" value="SPRY DOMAIN CONTAINING SOCS BOX PROTEIN"/>
    <property type="match status" value="1"/>
</dbReference>
<dbReference type="SUPFAM" id="SSF49899">
    <property type="entry name" value="Concanavalin A-like lectins/glucanases"/>
    <property type="match status" value="1"/>
</dbReference>
<reference evidence="3" key="2">
    <citation type="submission" date="2025-09" db="UniProtKB">
        <authorList>
            <consortium name="Ensembl"/>
        </authorList>
    </citation>
    <scope>IDENTIFICATION</scope>
</reference>
<evidence type="ECO:0000313" key="3">
    <source>
        <dbReference type="Ensembl" id="ENSLLEP00000040077.1"/>
    </source>
</evidence>
<dbReference type="GeneTree" id="ENSGT01030000234629"/>
<accession>A0A8C5QNA6</accession>
<organism evidence="3 4">
    <name type="scientific">Leptobrachium leishanense</name>
    <name type="common">Leishan spiny toad</name>
    <dbReference type="NCBI Taxonomy" id="445787"/>
    <lineage>
        <taxon>Eukaryota</taxon>
        <taxon>Metazoa</taxon>
        <taxon>Chordata</taxon>
        <taxon>Craniata</taxon>
        <taxon>Vertebrata</taxon>
        <taxon>Euteleostomi</taxon>
        <taxon>Amphibia</taxon>
        <taxon>Batrachia</taxon>
        <taxon>Anura</taxon>
        <taxon>Pelobatoidea</taxon>
        <taxon>Megophryidae</taxon>
        <taxon>Leptobrachium</taxon>
    </lineage>
</organism>
<dbReference type="PANTHER" id="PTHR12245:SF16">
    <property type="entry name" value="SPRY DOMAIN-CONTAINING SOCS BOX PROTEIN 3-LIKE"/>
    <property type="match status" value="1"/>
</dbReference>
<dbReference type="InterPro" id="IPR035754">
    <property type="entry name" value="SPRY_SPSB3"/>
</dbReference>
<evidence type="ECO:0000313" key="4">
    <source>
        <dbReference type="Proteomes" id="UP000694569"/>
    </source>
</evidence>
<dbReference type="InterPro" id="IPR013320">
    <property type="entry name" value="ConA-like_dom_sf"/>
</dbReference>
<dbReference type="InterPro" id="IPR050672">
    <property type="entry name" value="FBXO45-Fsn/SPSB_families"/>
</dbReference>
<name>A0A8C5QNA6_9ANUR</name>
<feature type="region of interest" description="Disordered" evidence="1">
    <location>
        <begin position="1"/>
        <end position="21"/>
    </location>
</feature>
<sequence length="319" mass="35643">MERTRDQPITTRPGSLKPPLPGGYVEEKWVWDGDGVTPGTELSPCGRDVYFHTDPVLESCGTAGVRGTTVERYLRSMMTTFWVHDDSDRSCGSWTSLHTHCWIQELRRTLGRETCATRNVNLTPLDHREGIVYRGFAQGEHYWEVEFVEPPSGFSVMVGVGTGKARLHAGSFDYINLLGQDAESWGLSYKGTVCHRGGSRQYTEPFYNRGTVIGIHLNLERGTLAFYKNGQSLGLAFSGLHKVQSPLYPMVSSTAPATELTLGCRCSSLPTLEERCLRTLAHGLAQRDVQDLLPLPVAVRWKLKSWKKDQNLEALDPEL</sequence>
<dbReference type="GO" id="GO:0016567">
    <property type="term" value="P:protein ubiquitination"/>
    <property type="evidence" value="ECO:0007669"/>
    <property type="project" value="UniProtKB-ARBA"/>
</dbReference>
<dbReference type="GO" id="GO:0019005">
    <property type="term" value="C:SCF ubiquitin ligase complex"/>
    <property type="evidence" value="ECO:0007669"/>
    <property type="project" value="TreeGrafter"/>
</dbReference>
<dbReference type="OrthoDB" id="5951542at2759"/>
<dbReference type="CDD" id="cd12876">
    <property type="entry name" value="SPRY_SOCS3"/>
    <property type="match status" value="1"/>
</dbReference>
<protein>
    <recommendedName>
        <fullName evidence="2">B30.2/SPRY domain-containing protein</fullName>
    </recommendedName>
</protein>
<proteinExistence type="predicted"/>
<evidence type="ECO:0000259" key="2">
    <source>
        <dbReference type="PROSITE" id="PS50188"/>
    </source>
</evidence>
<dbReference type="PROSITE" id="PS50188">
    <property type="entry name" value="B302_SPRY"/>
    <property type="match status" value="1"/>
</dbReference>
<dbReference type="Proteomes" id="UP000694569">
    <property type="component" value="Unplaced"/>
</dbReference>
<evidence type="ECO:0000256" key="1">
    <source>
        <dbReference type="SAM" id="MobiDB-lite"/>
    </source>
</evidence>
<dbReference type="InterPro" id="IPR001870">
    <property type="entry name" value="B30.2/SPRY"/>
</dbReference>
<dbReference type="AlphaFoldDB" id="A0A8C5QNA6"/>
<dbReference type="GO" id="GO:0043161">
    <property type="term" value="P:proteasome-mediated ubiquitin-dependent protein catabolic process"/>
    <property type="evidence" value="ECO:0007669"/>
    <property type="project" value="TreeGrafter"/>
</dbReference>
<keyword evidence="4" id="KW-1185">Reference proteome</keyword>
<dbReference type="Ensembl" id="ENSLLET00000041698.1">
    <property type="protein sequence ID" value="ENSLLEP00000040077.1"/>
    <property type="gene ID" value="ENSLLEG00000025519.1"/>
</dbReference>
<dbReference type="InterPro" id="IPR003877">
    <property type="entry name" value="SPRY_dom"/>
</dbReference>
<reference evidence="3" key="1">
    <citation type="submission" date="2025-08" db="UniProtKB">
        <authorList>
            <consortium name="Ensembl"/>
        </authorList>
    </citation>
    <scope>IDENTIFICATION</scope>
</reference>